<dbReference type="CDD" id="cd13225">
    <property type="entry name" value="PH-like_bacteria"/>
    <property type="match status" value="1"/>
</dbReference>
<dbReference type="EMBL" id="RSFA01000019">
    <property type="protein sequence ID" value="RSD31960.1"/>
    <property type="molecule type" value="Genomic_DNA"/>
</dbReference>
<dbReference type="OrthoDB" id="3199551at2"/>
<dbReference type="Pfam" id="PF08000">
    <property type="entry name" value="bPH_1"/>
    <property type="match status" value="1"/>
</dbReference>
<gene>
    <name evidence="2" type="ORF">EJA03_06230</name>
</gene>
<sequence>MTRRVTMFKGLKLVGLTEEPVGTGEERYGFLMQDGETVVLEYKTVRDMLILTNKRLITVDIQGLRGKKAEFFILPYSKITAFSVESAGTFDLDAEFKIWASGLGQIEFAFLKGTDVKKIASLLSSGV</sequence>
<evidence type="ECO:0000313" key="3">
    <source>
        <dbReference type="Proteomes" id="UP000269041"/>
    </source>
</evidence>
<organism evidence="2 3">
    <name type="scientific">Vibrio pectenicida</name>
    <dbReference type="NCBI Taxonomy" id="62763"/>
    <lineage>
        <taxon>Bacteria</taxon>
        <taxon>Pseudomonadati</taxon>
        <taxon>Pseudomonadota</taxon>
        <taxon>Gammaproteobacteria</taxon>
        <taxon>Vibrionales</taxon>
        <taxon>Vibrionaceae</taxon>
        <taxon>Vibrio</taxon>
    </lineage>
</organism>
<comment type="caution">
    <text evidence="2">The sequence shown here is derived from an EMBL/GenBank/DDBJ whole genome shotgun (WGS) entry which is preliminary data.</text>
</comment>
<accession>A0A427U5P6</accession>
<dbReference type="AlphaFoldDB" id="A0A427U5P6"/>
<reference evidence="2 3" key="1">
    <citation type="submission" date="2018-12" db="EMBL/GenBank/DDBJ databases">
        <title>Genomic taxonomy of the Vibrionaceae family.</title>
        <authorList>
            <person name="Gomez-Gil B."/>
            <person name="Enciso-Ibarra K."/>
        </authorList>
    </citation>
    <scope>NUCLEOTIDE SEQUENCE [LARGE SCALE GENOMIC DNA]</scope>
    <source>
        <strain evidence="2 3">CAIM 594</strain>
    </source>
</reference>
<dbReference type="InterPro" id="IPR037063">
    <property type="entry name" value="PHb_sf"/>
</dbReference>
<evidence type="ECO:0000313" key="2">
    <source>
        <dbReference type="EMBL" id="RSD31960.1"/>
    </source>
</evidence>
<name>A0A427U5P6_9VIBR</name>
<dbReference type="InterPro" id="IPR012544">
    <property type="entry name" value="PHb"/>
</dbReference>
<evidence type="ECO:0000259" key="1">
    <source>
        <dbReference type="Pfam" id="PF08000"/>
    </source>
</evidence>
<dbReference type="SUPFAM" id="SSF50729">
    <property type="entry name" value="PH domain-like"/>
    <property type="match status" value="1"/>
</dbReference>
<protein>
    <submittedName>
        <fullName evidence="2">PH domain-containing protein</fullName>
    </submittedName>
</protein>
<keyword evidence="3" id="KW-1185">Reference proteome</keyword>
<proteinExistence type="predicted"/>
<dbReference type="Proteomes" id="UP000269041">
    <property type="component" value="Unassembled WGS sequence"/>
</dbReference>
<dbReference type="Gene3D" id="2.30.29.50">
    <property type="entry name" value="Bacterial Pleckstrin homology domain"/>
    <property type="match status" value="1"/>
</dbReference>
<feature type="domain" description="Bacterial Pleckstrin homology" evidence="1">
    <location>
        <begin position="25"/>
        <end position="125"/>
    </location>
</feature>